<dbReference type="EMBL" id="QGLO01000006">
    <property type="protein sequence ID" value="PXY90392.1"/>
    <property type="molecule type" value="Genomic_DNA"/>
</dbReference>
<evidence type="ECO:0008006" key="11">
    <source>
        <dbReference type="Google" id="ProtNLM"/>
    </source>
</evidence>
<accession>A0A2V4DYA0</accession>
<keyword evidence="3" id="KW-0547">Nucleotide-binding</keyword>
<feature type="domain" description="Four-carbon acid sugar kinase nucleotide binding" evidence="8">
    <location>
        <begin position="247"/>
        <end position="413"/>
    </location>
</feature>
<protein>
    <recommendedName>
        <fullName evidence="11">Four-carbon acid sugar kinase family protein</fullName>
    </recommendedName>
</protein>
<dbReference type="Gene3D" id="3.40.980.20">
    <property type="entry name" value="Four-carbon acid sugar kinase, nucleotide binding domain"/>
    <property type="match status" value="1"/>
</dbReference>
<evidence type="ECO:0000256" key="5">
    <source>
        <dbReference type="ARBA" id="ARBA00022840"/>
    </source>
</evidence>
<feature type="domain" description="Four-carbon acid sugar kinase N-terminal" evidence="7">
    <location>
        <begin position="4"/>
        <end position="225"/>
    </location>
</feature>
<evidence type="ECO:0000313" key="9">
    <source>
        <dbReference type="EMBL" id="PXY90392.1"/>
    </source>
</evidence>
<dbReference type="InterPro" id="IPR010737">
    <property type="entry name" value="4-carb_acid_sugar_kinase_N"/>
</dbReference>
<proteinExistence type="inferred from homology"/>
<comment type="caution">
    <text evidence="9">The sequence shown here is derived from an EMBL/GenBank/DDBJ whole genome shotgun (WGS) entry which is preliminary data.</text>
</comment>
<dbReference type="OrthoDB" id="191465at2"/>
<keyword evidence="4" id="KW-0418">Kinase</keyword>
<keyword evidence="5" id="KW-0067">ATP-binding</keyword>
<sequence>MVRLIIADDFTGSNDAGVQFVKKGFTVDVVFDWRSIQPLKTHINDKKVMVVNTESRAIEYHEAQNRIKQVVLNNRHLQPIYKKIDSTLRGNIGGEIETLLATTQIKFALVIPAFPNMNRITKNGKCYVNGIELINTEFATDPKTPICSSHIKTIIKQQTDYPCEEINIDKVRTHQIAKCIENFATQGTKIIIIDAETNHDLKTIIEQTQGLLDKVLLVGSAGLVEFLSPSMTEKKPKSERLSKKPMLVMAGSMSEITQQQINYTIQHDNNWNVIDLKISDLLPELSATTLITYKNKIQKILDNNQHCIVRTSTNKQEREKIDLYCQQYQLSRTELGEKICSGLGLLVKNIKFNNLFLTGGDVAISIAKSLGAIGFTIEGQVCEGVPYGRLLSHEILDYKIFTKAGGFGTKDIFLKALRFI</sequence>
<keyword evidence="10" id="KW-1185">Reference proteome</keyword>
<dbReference type="InterPro" id="IPR031475">
    <property type="entry name" value="NBD_C"/>
</dbReference>
<comment type="similarity">
    <text evidence="1">Belongs to the four-carbon acid sugar kinase family.</text>
</comment>
<dbReference type="InterPro" id="IPR037051">
    <property type="entry name" value="4-carb_acid_sugar_kinase_N_sf"/>
</dbReference>
<keyword evidence="6" id="KW-0119">Carbohydrate metabolism</keyword>
<reference evidence="9 10" key="1">
    <citation type="submission" date="2018-05" db="EMBL/GenBank/DDBJ databases">
        <title>Reference genomes for bee gut microbiota database.</title>
        <authorList>
            <person name="Ellegaard K.M."/>
        </authorList>
    </citation>
    <scope>NUCLEOTIDE SEQUENCE [LARGE SCALE GENOMIC DNA]</scope>
    <source>
        <strain evidence="9 10">ESL0172</strain>
    </source>
</reference>
<evidence type="ECO:0000259" key="8">
    <source>
        <dbReference type="Pfam" id="PF17042"/>
    </source>
</evidence>
<evidence type="ECO:0000256" key="6">
    <source>
        <dbReference type="ARBA" id="ARBA00023277"/>
    </source>
</evidence>
<gene>
    <name evidence="9" type="ORF">DKK78_08330</name>
</gene>
<evidence type="ECO:0000313" key="10">
    <source>
        <dbReference type="Proteomes" id="UP000247673"/>
    </source>
</evidence>
<name>A0A2V4DYA0_9GAMM</name>
<dbReference type="RefSeq" id="WP_110448217.1">
    <property type="nucleotide sequence ID" value="NZ_CP132381.1"/>
</dbReference>
<dbReference type="SUPFAM" id="SSF142764">
    <property type="entry name" value="YgbK-like"/>
    <property type="match status" value="1"/>
</dbReference>
<organism evidence="9 10">
    <name type="scientific">Gilliamella apis</name>
    <dbReference type="NCBI Taxonomy" id="1970738"/>
    <lineage>
        <taxon>Bacteria</taxon>
        <taxon>Pseudomonadati</taxon>
        <taxon>Pseudomonadota</taxon>
        <taxon>Gammaproteobacteria</taxon>
        <taxon>Orbales</taxon>
        <taxon>Orbaceae</taxon>
        <taxon>Gilliamella</taxon>
    </lineage>
</organism>
<evidence type="ECO:0000256" key="4">
    <source>
        <dbReference type="ARBA" id="ARBA00022777"/>
    </source>
</evidence>
<dbReference type="Pfam" id="PF17042">
    <property type="entry name" value="NBD_C"/>
    <property type="match status" value="1"/>
</dbReference>
<dbReference type="AlphaFoldDB" id="A0A2V4DYA0"/>
<evidence type="ECO:0000256" key="1">
    <source>
        <dbReference type="ARBA" id="ARBA00005715"/>
    </source>
</evidence>
<dbReference type="Proteomes" id="UP000247673">
    <property type="component" value="Unassembled WGS sequence"/>
</dbReference>
<evidence type="ECO:0000259" key="7">
    <source>
        <dbReference type="Pfam" id="PF07005"/>
    </source>
</evidence>
<evidence type="ECO:0000256" key="3">
    <source>
        <dbReference type="ARBA" id="ARBA00022741"/>
    </source>
</evidence>
<dbReference type="InterPro" id="IPR042213">
    <property type="entry name" value="NBD_C_sf"/>
</dbReference>
<dbReference type="Gene3D" id="3.40.50.10840">
    <property type="entry name" value="Putative sugar-binding, N-terminal domain"/>
    <property type="match status" value="1"/>
</dbReference>
<keyword evidence="2" id="KW-0808">Transferase</keyword>
<evidence type="ECO:0000256" key="2">
    <source>
        <dbReference type="ARBA" id="ARBA00022679"/>
    </source>
</evidence>
<dbReference type="GO" id="GO:0016301">
    <property type="term" value="F:kinase activity"/>
    <property type="evidence" value="ECO:0007669"/>
    <property type="project" value="UniProtKB-KW"/>
</dbReference>
<dbReference type="Pfam" id="PF07005">
    <property type="entry name" value="SBD_N"/>
    <property type="match status" value="1"/>
</dbReference>
<dbReference type="NCBIfam" id="NF047819">
    <property type="entry name" value="ThrnKinDtnkGamma"/>
    <property type="match status" value="1"/>
</dbReference>
<dbReference type="GO" id="GO:0005524">
    <property type="term" value="F:ATP binding"/>
    <property type="evidence" value="ECO:0007669"/>
    <property type="project" value="UniProtKB-KW"/>
</dbReference>